<evidence type="ECO:0000256" key="8">
    <source>
        <dbReference type="HAMAP-Rule" id="MF_00104"/>
    </source>
</evidence>
<keyword evidence="4 8" id="KW-0540">Nuclease</keyword>
<keyword evidence="7 8" id="KW-0694">RNA-binding</keyword>
<dbReference type="PROSITE" id="PS50137">
    <property type="entry name" value="DS_RBD"/>
    <property type="match status" value="1"/>
</dbReference>
<dbReference type="PROSITE" id="PS50142">
    <property type="entry name" value="RNASE_3_2"/>
    <property type="match status" value="1"/>
</dbReference>
<feature type="active site" evidence="8">
    <location>
        <position position="51"/>
    </location>
</feature>
<comment type="subcellular location">
    <subcellularLocation>
        <location evidence="8">Cytoplasm</location>
    </subcellularLocation>
</comment>
<dbReference type="InterPro" id="IPR036389">
    <property type="entry name" value="RNase_III_sf"/>
</dbReference>
<dbReference type="Pfam" id="PF14622">
    <property type="entry name" value="Ribonucleas_3_3"/>
    <property type="match status" value="1"/>
</dbReference>
<comment type="function">
    <text evidence="8">Digests double-stranded RNA. Involved in the processing of primary rRNA transcript to yield the immediate precursors to the large and small rRNAs (23S and 16S). Processes some mRNAs, and tRNAs when they are encoded in the rRNA operon. Processes pre-crRNA and tracrRNA of type II CRISPR loci if present in the organism.</text>
</comment>
<feature type="binding site" evidence="8">
    <location>
        <position position="47"/>
    </location>
    <ligand>
        <name>Mg(2+)</name>
        <dbReference type="ChEBI" id="CHEBI:18420"/>
    </ligand>
</feature>
<evidence type="ECO:0000256" key="2">
    <source>
        <dbReference type="ARBA" id="ARBA00010183"/>
    </source>
</evidence>
<evidence type="ECO:0000256" key="5">
    <source>
        <dbReference type="ARBA" id="ARBA00022759"/>
    </source>
</evidence>
<proteinExistence type="inferred from homology"/>
<feature type="binding site" evidence="8">
    <location>
        <position position="123"/>
    </location>
    <ligand>
        <name>Mg(2+)</name>
        <dbReference type="ChEBI" id="CHEBI:18420"/>
    </ligand>
</feature>
<dbReference type="Pfam" id="PF00035">
    <property type="entry name" value="dsrm"/>
    <property type="match status" value="1"/>
</dbReference>
<keyword evidence="6 8" id="KW-0378">Hydrolase</keyword>
<keyword evidence="3 8" id="KW-0507">mRNA processing</keyword>
<comment type="caution">
    <text evidence="11">The sequence shown here is derived from an EMBL/GenBank/DDBJ whole genome shotgun (WGS) entry which is preliminary data.</text>
</comment>
<dbReference type="CDD" id="cd00593">
    <property type="entry name" value="RIBOc"/>
    <property type="match status" value="1"/>
</dbReference>
<dbReference type="CDD" id="cd10845">
    <property type="entry name" value="DSRM_RNAse_III_family"/>
    <property type="match status" value="1"/>
</dbReference>
<evidence type="ECO:0000256" key="4">
    <source>
        <dbReference type="ARBA" id="ARBA00022722"/>
    </source>
</evidence>
<protein>
    <recommendedName>
        <fullName evidence="8">Ribonuclease 3</fullName>
        <ecNumber evidence="8">3.1.26.3</ecNumber>
    </recommendedName>
    <alternativeName>
        <fullName evidence="8">Ribonuclease III</fullName>
        <shortName evidence="8">RNase III</shortName>
    </alternativeName>
</protein>
<organism evidence="11 12">
    <name type="scientific">Desulfobotulus pelophilus</name>
    <dbReference type="NCBI Taxonomy" id="2823377"/>
    <lineage>
        <taxon>Bacteria</taxon>
        <taxon>Pseudomonadati</taxon>
        <taxon>Thermodesulfobacteriota</taxon>
        <taxon>Desulfobacteria</taxon>
        <taxon>Desulfobacterales</taxon>
        <taxon>Desulfobacteraceae</taxon>
        <taxon>Desulfobotulus</taxon>
    </lineage>
</organism>
<keyword evidence="12" id="KW-1185">Reference proteome</keyword>
<comment type="catalytic activity">
    <reaction evidence="1 8">
        <text>Endonucleolytic cleavage to 5'-phosphomonoester.</text>
        <dbReference type="EC" id="3.1.26.3"/>
    </reaction>
</comment>
<keyword evidence="8" id="KW-0698">rRNA processing</keyword>
<dbReference type="PROSITE" id="PS00517">
    <property type="entry name" value="RNASE_3_1"/>
    <property type="match status" value="1"/>
</dbReference>
<keyword evidence="8" id="KW-0819">tRNA processing</keyword>
<feature type="domain" description="RNase III" evidence="10">
    <location>
        <begin position="6"/>
        <end position="134"/>
    </location>
</feature>
<keyword evidence="8" id="KW-0699">rRNA-binding</keyword>
<dbReference type="Gene3D" id="3.30.160.20">
    <property type="match status" value="1"/>
</dbReference>
<dbReference type="PANTHER" id="PTHR11207:SF0">
    <property type="entry name" value="RIBONUCLEASE 3"/>
    <property type="match status" value="1"/>
</dbReference>
<evidence type="ECO:0000313" key="12">
    <source>
        <dbReference type="Proteomes" id="UP001209681"/>
    </source>
</evidence>
<sequence>MTFLSMKVLQEAIQYSFHNPEVLDNALCHSSYVNEQALVLKNNERLEFLGDAVLSLVIGHLLMDHFRDVREGDLSRIRASLVNERQLAEVARQLDLGAHIRLGRGEVQTNGRNKDSILADAYEALVAAVYRDGGFEAAFAFVARCFGPILARLDMREGIHDAKSRLQEEVQMRHKVTPVYRIVGEEGPDHDKIFHVEVEAHRLTARGAGKSKKLAEQDAARKILEMMSL</sequence>
<accession>A0ABT3NAV5</accession>
<evidence type="ECO:0000313" key="11">
    <source>
        <dbReference type="EMBL" id="MCW7754603.1"/>
    </source>
</evidence>
<dbReference type="NCBIfam" id="TIGR02191">
    <property type="entry name" value="RNaseIII"/>
    <property type="match status" value="1"/>
</dbReference>
<keyword evidence="5 8" id="KW-0255">Endonuclease</keyword>
<dbReference type="EC" id="3.1.26.3" evidence="8"/>
<keyword evidence="8" id="KW-0479">Metal-binding</keyword>
<dbReference type="Gene3D" id="1.10.1520.10">
    <property type="entry name" value="Ribonuclease III domain"/>
    <property type="match status" value="1"/>
</dbReference>
<comment type="subunit">
    <text evidence="8">Homodimer.</text>
</comment>
<dbReference type="Proteomes" id="UP001209681">
    <property type="component" value="Unassembled WGS sequence"/>
</dbReference>
<evidence type="ECO:0000256" key="6">
    <source>
        <dbReference type="ARBA" id="ARBA00022801"/>
    </source>
</evidence>
<evidence type="ECO:0000256" key="1">
    <source>
        <dbReference type="ARBA" id="ARBA00000109"/>
    </source>
</evidence>
<comment type="similarity">
    <text evidence="2">Belongs to the ribonuclease III family.</text>
</comment>
<dbReference type="EMBL" id="JAPFPW010000013">
    <property type="protein sequence ID" value="MCW7754603.1"/>
    <property type="molecule type" value="Genomic_DNA"/>
</dbReference>
<feature type="active site" evidence="8">
    <location>
        <position position="123"/>
    </location>
</feature>
<keyword evidence="8" id="KW-0460">Magnesium</keyword>
<dbReference type="InterPro" id="IPR000999">
    <property type="entry name" value="RNase_III_dom"/>
</dbReference>
<dbReference type="HAMAP" id="MF_00104">
    <property type="entry name" value="RNase_III"/>
    <property type="match status" value="1"/>
</dbReference>
<dbReference type="InterPro" id="IPR014720">
    <property type="entry name" value="dsRBD_dom"/>
</dbReference>
<evidence type="ECO:0000259" key="10">
    <source>
        <dbReference type="PROSITE" id="PS50142"/>
    </source>
</evidence>
<evidence type="ECO:0000256" key="7">
    <source>
        <dbReference type="ARBA" id="ARBA00022884"/>
    </source>
</evidence>
<gene>
    <name evidence="8 11" type="primary">rnc</name>
    <name evidence="11" type="ORF">OOT00_11470</name>
</gene>
<dbReference type="InterPro" id="IPR011907">
    <property type="entry name" value="RNase_III"/>
</dbReference>
<dbReference type="RefSeq" id="WP_265425516.1">
    <property type="nucleotide sequence ID" value="NZ_JAPFPW010000013.1"/>
</dbReference>
<comment type="cofactor">
    <cofactor evidence="8">
        <name>Mg(2+)</name>
        <dbReference type="ChEBI" id="CHEBI:18420"/>
    </cofactor>
</comment>
<dbReference type="SUPFAM" id="SSF54768">
    <property type="entry name" value="dsRNA-binding domain-like"/>
    <property type="match status" value="1"/>
</dbReference>
<feature type="domain" description="DRBM" evidence="9">
    <location>
        <begin position="161"/>
        <end position="229"/>
    </location>
</feature>
<dbReference type="SMART" id="SM00535">
    <property type="entry name" value="RIBOc"/>
    <property type="match status" value="1"/>
</dbReference>
<dbReference type="SMART" id="SM00358">
    <property type="entry name" value="DSRM"/>
    <property type="match status" value="1"/>
</dbReference>
<dbReference type="PANTHER" id="PTHR11207">
    <property type="entry name" value="RIBONUCLEASE III"/>
    <property type="match status" value="1"/>
</dbReference>
<evidence type="ECO:0000259" key="9">
    <source>
        <dbReference type="PROSITE" id="PS50137"/>
    </source>
</evidence>
<dbReference type="SUPFAM" id="SSF69065">
    <property type="entry name" value="RNase III domain-like"/>
    <property type="match status" value="1"/>
</dbReference>
<dbReference type="GO" id="GO:0004525">
    <property type="term" value="F:ribonuclease III activity"/>
    <property type="evidence" value="ECO:0007669"/>
    <property type="project" value="UniProtKB-EC"/>
</dbReference>
<keyword evidence="8" id="KW-0963">Cytoplasm</keyword>
<name>A0ABT3NAV5_9BACT</name>
<feature type="binding site" evidence="8">
    <location>
        <position position="120"/>
    </location>
    <ligand>
        <name>Mg(2+)</name>
        <dbReference type="ChEBI" id="CHEBI:18420"/>
    </ligand>
</feature>
<reference evidence="11 12" key="1">
    <citation type="submission" date="2022-11" db="EMBL/GenBank/DDBJ databases">
        <title>Desulfobotulus tamanensis H1 sp. nov. - anaerobic, alkaliphilic, sulphate reducing bacterium isolated from terrestrial mud volcano.</title>
        <authorList>
            <person name="Frolova A."/>
            <person name="Merkel A.Y."/>
            <person name="Slobodkin A.I."/>
        </authorList>
    </citation>
    <scope>NUCLEOTIDE SEQUENCE [LARGE SCALE GENOMIC DNA]</scope>
    <source>
        <strain evidence="11 12">H1</strain>
    </source>
</reference>
<evidence type="ECO:0000256" key="3">
    <source>
        <dbReference type="ARBA" id="ARBA00022664"/>
    </source>
</evidence>